<dbReference type="AlphaFoldDB" id="A0AA88TF65"/>
<evidence type="ECO:0000313" key="2">
    <source>
        <dbReference type="EMBL" id="KAK2876110.1"/>
    </source>
</evidence>
<gene>
    <name evidence="2" type="ORF">Q8A67_020206</name>
</gene>
<dbReference type="Proteomes" id="UP001187343">
    <property type="component" value="Unassembled WGS sequence"/>
</dbReference>
<keyword evidence="3" id="KW-1185">Reference proteome</keyword>
<evidence type="ECO:0000256" key="1">
    <source>
        <dbReference type="SAM" id="MobiDB-lite"/>
    </source>
</evidence>
<name>A0AA88TF65_9TELE</name>
<accession>A0AA88TF65</accession>
<evidence type="ECO:0000313" key="3">
    <source>
        <dbReference type="Proteomes" id="UP001187343"/>
    </source>
</evidence>
<feature type="region of interest" description="Disordered" evidence="1">
    <location>
        <begin position="16"/>
        <end position="45"/>
    </location>
</feature>
<organism evidence="2 3">
    <name type="scientific">Cirrhinus molitorella</name>
    <name type="common">mud carp</name>
    <dbReference type="NCBI Taxonomy" id="172907"/>
    <lineage>
        <taxon>Eukaryota</taxon>
        <taxon>Metazoa</taxon>
        <taxon>Chordata</taxon>
        <taxon>Craniata</taxon>
        <taxon>Vertebrata</taxon>
        <taxon>Euteleostomi</taxon>
        <taxon>Actinopterygii</taxon>
        <taxon>Neopterygii</taxon>
        <taxon>Teleostei</taxon>
        <taxon>Ostariophysi</taxon>
        <taxon>Cypriniformes</taxon>
        <taxon>Cyprinidae</taxon>
        <taxon>Labeoninae</taxon>
        <taxon>Labeonini</taxon>
        <taxon>Cirrhinus</taxon>
    </lineage>
</organism>
<comment type="caution">
    <text evidence="2">The sequence shown here is derived from an EMBL/GenBank/DDBJ whole genome shotgun (WGS) entry which is preliminary data.</text>
</comment>
<dbReference type="EMBL" id="JAUYZG010000020">
    <property type="protein sequence ID" value="KAK2876110.1"/>
    <property type="molecule type" value="Genomic_DNA"/>
</dbReference>
<feature type="compositionally biased region" description="Basic and acidic residues" evidence="1">
    <location>
        <begin position="16"/>
        <end position="27"/>
    </location>
</feature>
<reference evidence="2" key="1">
    <citation type="submission" date="2023-08" db="EMBL/GenBank/DDBJ databases">
        <title>Chromosome-level Genome Assembly of mud carp (Cirrhinus molitorella).</title>
        <authorList>
            <person name="Liu H."/>
        </authorList>
    </citation>
    <scope>NUCLEOTIDE SEQUENCE</scope>
    <source>
        <strain evidence="2">Prfri</strain>
        <tissue evidence="2">Muscle</tissue>
    </source>
</reference>
<protein>
    <submittedName>
        <fullName evidence="2">Uncharacterized protein</fullName>
    </submittedName>
</protein>
<proteinExistence type="predicted"/>
<sequence>MQLKLKSVAQKRSMRECDCGDHERRPAGGDQGLFAPHQSSRAGHHPSEICCFHLLFKAQGRNLRLSNHIDCHVSMATLRKMMRRLSGFILDAASLMRPLVQACINARLPCAEGLTLDS</sequence>